<evidence type="ECO:0000313" key="2">
    <source>
        <dbReference type="Proteomes" id="UP000016927"/>
    </source>
</evidence>
<sequence length="272" mass="31492">MNNLTIQKVQNFIFVSYSCDNHLVIYNLNSNKYVVLEHSNNILHSWQEYFSDSEKNVYKIELLELFELKETEFNLKDDLLKLKTLTSLLEEKDFLILKTSELLEQGKLKHMRKLKKNISKSSGDYLIDNFGDVLDANGEVLTGTLCSAIDFQSNNDFIIIADKYNKIRILTLDGKILRFIFTSSQIYSFCLNGEDLYVLTKENLDIYDIESGKLVKTVDINGGVLPNDSLFCAGKDVYIIRDSKLLDLDLNVLFDNEKYLFFNEKLLRIITI</sequence>
<dbReference type="InterPro" id="IPR011044">
    <property type="entry name" value="Quino_amine_DH_bsu"/>
</dbReference>
<dbReference type="Proteomes" id="UP000016927">
    <property type="component" value="Unassembled WGS sequence"/>
</dbReference>
<dbReference type="SUPFAM" id="SSF50969">
    <property type="entry name" value="YVTN repeat-like/Quinoprotein amine dehydrogenase"/>
    <property type="match status" value="1"/>
</dbReference>
<name>R0KYR2_NOSB1</name>
<reference evidence="1 2" key="1">
    <citation type="journal article" date="2013" name="BMC Genomics">
        <title>Comparative genomics of parasitic silkworm microsporidia reveal an association between genome expansion and host adaptation.</title>
        <authorList>
            <person name="Pan G."/>
            <person name="Xu J."/>
            <person name="Li T."/>
            <person name="Xia Q."/>
            <person name="Liu S.L."/>
            <person name="Zhang G."/>
            <person name="Li S."/>
            <person name="Li C."/>
            <person name="Liu H."/>
            <person name="Yang L."/>
            <person name="Liu T."/>
            <person name="Zhang X."/>
            <person name="Wu Z."/>
            <person name="Fan W."/>
            <person name="Dang X."/>
            <person name="Xiang H."/>
            <person name="Tao M."/>
            <person name="Li Y."/>
            <person name="Hu J."/>
            <person name="Li Z."/>
            <person name="Lin L."/>
            <person name="Luo J."/>
            <person name="Geng L."/>
            <person name="Wang L."/>
            <person name="Long M."/>
            <person name="Wan Y."/>
            <person name="He N."/>
            <person name="Zhang Z."/>
            <person name="Lu C."/>
            <person name="Keeling P.J."/>
            <person name="Wang J."/>
            <person name="Xiang Z."/>
            <person name="Zhou Z."/>
        </authorList>
    </citation>
    <scope>NUCLEOTIDE SEQUENCE [LARGE SCALE GENOMIC DNA]</scope>
    <source>
        <strain evidence="2">CQ1 / CVCC 102059</strain>
    </source>
</reference>
<accession>R0KYR2</accession>
<dbReference type="HOGENOM" id="CLU_1023413_0_0_1"/>
<gene>
    <name evidence="1" type="ORF">NBO_6g0088</name>
</gene>
<dbReference type="AlphaFoldDB" id="R0KYR2"/>
<organism evidence="1 2">
    <name type="scientific">Nosema bombycis (strain CQ1 / CVCC 102059)</name>
    <name type="common">Microsporidian parasite</name>
    <name type="synonym">Pebrine of silkworm</name>
    <dbReference type="NCBI Taxonomy" id="578461"/>
    <lineage>
        <taxon>Eukaryota</taxon>
        <taxon>Fungi</taxon>
        <taxon>Fungi incertae sedis</taxon>
        <taxon>Microsporidia</taxon>
        <taxon>Nosematidae</taxon>
        <taxon>Nosema</taxon>
    </lineage>
</organism>
<proteinExistence type="predicted"/>
<protein>
    <submittedName>
        <fullName evidence="1">Uncharacterized protein</fullName>
    </submittedName>
</protein>
<evidence type="ECO:0000313" key="1">
    <source>
        <dbReference type="EMBL" id="EOB15337.1"/>
    </source>
</evidence>
<keyword evidence="2" id="KW-1185">Reference proteome</keyword>
<dbReference type="OrthoDB" id="339900at2759"/>
<dbReference type="VEuPathDB" id="MicrosporidiaDB:NBO_6g0088"/>
<dbReference type="EMBL" id="KB908914">
    <property type="protein sequence ID" value="EOB15337.1"/>
    <property type="molecule type" value="Genomic_DNA"/>
</dbReference>